<organism evidence="2 3">
    <name type="scientific">Reticulomyxa filosa</name>
    <dbReference type="NCBI Taxonomy" id="46433"/>
    <lineage>
        <taxon>Eukaryota</taxon>
        <taxon>Sar</taxon>
        <taxon>Rhizaria</taxon>
        <taxon>Retaria</taxon>
        <taxon>Foraminifera</taxon>
        <taxon>Monothalamids</taxon>
        <taxon>Reticulomyxidae</taxon>
        <taxon>Reticulomyxa</taxon>
    </lineage>
</organism>
<feature type="transmembrane region" description="Helical" evidence="1">
    <location>
        <begin position="144"/>
        <end position="163"/>
    </location>
</feature>
<reference evidence="2 3" key="1">
    <citation type="journal article" date="2013" name="Curr. Biol.">
        <title>The Genome of the Foraminiferan Reticulomyxa filosa.</title>
        <authorList>
            <person name="Glockner G."/>
            <person name="Hulsmann N."/>
            <person name="Schleicher M."/>
            <person name="Noegel A.A."/>
            <person name="Eichinger L."/>
            <person name="Gallinger C."/>
            <person name="Pawlowski J."/>
            <person name="Sierra R."/>
            <person name="Euteneuer U."/>
            <person name="Pillet L."/>
            <person name="Moustafa A."/>
            <person name="Platzer M."/>
            <person name="Groth M."/>
            <person name="Szafranski K."/>
            <person name="Schliwa M."/>
        </authorList>
    </citation>
    <scope>NUCLEOTIDE SEQUENCE [LARGE SCALE GENOMIC DNA]</scope>
</reference>
<accession>X6N8J5</accession>
<feature type="transmembrane region" description="Helical" evidence="1">
    <location>
        <begin position="51"/>
        <end position="77"/>
    </location>
</feature>
<keyword evidence="1" id="KW-1133">Transmembrane helix</keyword>
<name>X6N8J5_RETFI</name>
<evidence type="ECO:0000256" key="1">
    <source>
        <dbReference type="SAM" id="Phobius"/>
    </source>
</evidence>
<dbReference type="Proteomes" id="UP000023152">
    <property type="component" value="Unassembled WGS sequence"/>
</dbReference>
<evidence type="ECO:0000313" key="3">
    <source>
        <dbReference type="Proteomes" id="UP000023152"/>
    </source>
</evidence>
<feature type="transmembrane region" description="Helical" evidence="1">
    <location>
        <begin position="108"/>
        <end position="132"/>
    </location>
</feature>
<keyword evidence="1" id="KW-0472">Membrane</keyword>
<dbReference type="EMBL" id="ASPP01010603">
    <property type="protein sequence ID" value="ETO22605.1"/>
    <property type="molecule type" value="Genomic_DNA"/>
</dbReference>
<evidence type="ECO:0000313" key="2">
    <source>
        <dbReference type="EMBL" id="ETO22605.1"/>
    </source>
</evidence>
<sequence length="181" mass="20638">MVAKMAINVFLPWIRLANIRAFLFQCESLKFLAGSNELNFETVGSFVNVELVILLGLFCPLIVPLFCMTTISNILNFQYLLHKKNKRATLWEENLIEKGNIYKLSDEIPAFPTSVLIVPFLLQQFIWIFSGALNNGHSNLIKNVFGYAFCIIDISFIVAVIVARRFHGIQILQRQLILSLT</sequence>
<dbReference type="AlphaFoldDB" id="X6N8J5"/>
<keyword evidence="3" id="KW-1185">Reference proteome</keyword>
<gene>
    <name evidence="2" type="ORF">RFI_14588</name>
</gene>
<keyword evidence="1" id="KW-0812">Transmembrane</keyword>
<protein>
    <submittedName>
        <fullName evidence="2">Uncharacterized protein</fullName>
    </submittedName>
</protein>
<proteinExistence type="predicted"/>
<comment type="caution">
    <text evidence="2">The sequence shown here is derived from an EMBL/GenBank/DDBJ whole genome shotgun (WGS) entry which is preliminary data.</text>
</comment>